<dbReference type="PANTHER" id="PTHR31793">
    <property type="entry name" value="4-HYDROXYBENZOYL-COA THIOESTERASE FAMILY MEMBER"/>
    <property type="match status" value="1"/>
</dbReference>
<evidence type="ECO:0000256" key="2">
    <source>
        <dbReference type="ARBA" id="ARBA00022801"/>
    </source>
</evidence>
<proteinExistence type="inferred from homology"/>
<organism evidence="3 4">
    <name type="scientific">Hazenella coriacea</name>
    <dbReference type="NCBI Taxonomy" id="1179467"/>
    <lineage>
        <taxon>Bacteria</taxon>
        <taxon>Bacillati</taxon>
        <taxon>Bacillota</taxon>
        <taxon>Bacilli</taxon>
        <taxon>Bacillales</taxon>
        <taxon>Thermoactinomycetaceae</taxon>
        <taxon>Hazenella</taxon>
    </lineage>
</organism>
<dbReference type="InterPro" id="IPR008272">
    <property type="entry name" value="HB-CoA_thioesterase_AS"/>
</dbReference>
<dbReference type="InterPro" id="IPR006684">
    <property type="entry name" value="YbgC/YbaW"/>
</dbReference>
<dbReference type="InterPro" id="IPR029069">
    <property type="entry name" value="HotDog_dom_sf"/>
</dbReference>
<dbReference type="PANTHER" id="PTHR31793:SF27">
    <property type="entry name" value="NOVEL THIOESTERASE SUPERFAMILY DOMAIN AND SAPOSIN A-TYPE DOMAIN CONTAINING PROTEIN (0610012H03RIK)"/>
    <property type="match status" value="1"/>
</dbReference>
<protein>
    <submittedName>
        <fullName evidence="3">Acyl-CoA thioester hydrolase</fullName>
    </submittedName>
</protein>
<comment type="similarity">
    <text evidence="1">Belongs to the 4-hydroxybenzoyl-CoA thioesterase family.</text>
</comment>
<gene>
    <name evidence="3" type="ORF">EDD58_101389</name>
</gene>
<evidence type="ECO:0000313" key="4">
    <source>
        <dbReference type="Proteomes" id="UP000294937"/>
    </source>
</evidence>
<dbReference type="InterPro" id="IPR050563">
    <property type="entry name" value="4-hydroxybenzoyl-CoA_TE"/>
</dbReference>
<dbReference type="SUPFAM" id="SSF54637">
    <property type="entry name" value="Thioesterase/thiol ester dehydrase-isomerase"/>
    <property type="match status" value="1"/>
</dbReference>
<dbReference type="RefSeq" id="WP_131923137.1">
    <property type="nucleotide sequence ID" value="NZ_SMAG01000001.1"/>
</dbReference>
<dbReference type="OrthoDB" id="9800856at2"/>
<dbReference type="PROSITE" id="PS01328">
    <property type="entry name" value="4HBCOA_THIOESTERASE"/>
    <property type="match status" value="1"/>
</dbReference>
<dbReference type="PIRSF" id="PIRSF003230">
    <property type="entry name" value="YbgC"/>
    <property type="match status" value="1"/>
</dbReference>
<sequence>MSNYHETTLRVRYQETDQMGVVYHSNYLIWFEVGRNGFIRQQGYSYQDFENKGLLLPVVEAQCKYRSPAKYDEEVLVRTKLSELSGSKMYFEYEVVRNNDQTLLATGLTKHLWVSKEMKRTNMKKYFPELYERLASFVTLK</sequence>
<dbReference type="Pfam" id="PF13279">
    <property type="entry name" value="4HBT_2"/>
    <property type="match status" value="1"/>
</dbReference>
<dbReference type="NCBIfam" id="TIGR00051">
    <property type="entry name" value="YbgC/FadM family acyl-CoA thioesterase"/>
    <property type="match status" value="1"/>
</dbReference>
<accession>A0A4R3LBS1</accession>
<name>A0A4R3LBS1_9BACL</name>
<dbReference type="CDD" id="cd00586">
    <property type="entry name" value="4HBT"/>
    <property type="match status" value="1"/>
</dbReference>
<dbReference type="AlphaFoldDB" id="A0A4R3LBS1"/>
<comment type="caution">
    <text evidence="3">The sequence shown here is derived from an EMBL/GenBank/DDBJ whole genome shotgun (WGS) entry which is preliminary data.</text>
</comment>
<dbReference type="GO" id="GO:0047617">
    <property type="term" value="F:fatty acyl-CoA hydrolase activity"/>
    <property type="evidence" value="ECO:0007669"/>
    <property type="project" value="TreeGrafter"/>
</dbReference>
<dbReference type="EMBL" id="SMAG01000001">
    <property type="protein sequence ID" value="TCS96748.1"/>
    <property type="molecule type" value="Genomic_DNA"/>
</dbReference>
<evidence type="ECO:0000256" key="1">
    <source>
        <dbReference type="ARBA" id="ARBA00005953"/>
    </source>
</evidence>
<reference evidence="3 4" key="1">
    <citation type="submission" date="2019-03" db="EMBL/GenBank/DDBJ databases">
        <title>Genomic Encyclopedia of Type Strains, Phase IV (KMG-IV): sequencing the most valuable type-strain genomes for metagenomic binning, comparative biology and taxonomic classification.</title>
        <authorList>
            <person name="Goeker M."/>
        </authorList>
    </citation>
    <scope>NUCLEOTIDE SEQUENCE [LARGE SCALE GENOMIC DNA]</scope>
    <source>
        <strain evidence="3 4">DSM 45707</strain>
    </source>
</reference>
<dbReference type="Gene3D" id="3.10.129.10">
    <property type="entry name" value="Hotdog Thioesterase"/>
    <property type="match status" value="1"/>
</dbReference>
<evidence type="ECO:0000313" key="3">
    <source>
        <dbReference type="EMBL" id="TCS96748.1"/>
    </source>
</evidence>
<keyword evidence="2 3" id="KW-0378">Hydrolase</keyword>
<keyword evidence="4" id="KW-1185">Reference proteome</keyword>
<dbReference type="Proteomes" id="UP000294937">
    <property type="component" value="Unassembled WGS sequence"/>
</dbReference>